<dbReference type="SUPFAM" id="SSF51905">
    <property type="entry name" value="FAD/NAD(P)-binding domain"/>
    <property type="match status" value="1"/>
</dbReference>
<dbReference type="InterPro" id="IPR011990">
    <property type="entry name" value="TPR-like_helical_dom_sf"/>
</dbReference>
<dbReference type="InterPro" id="IPR036188">
    <property type="entry name" value="FAD/NAD-bd_sf"/>
</dbReference>
<feature type="repeat" description="TPR" evidence="1">
    <location>
        <begin position="19"/>
        <end position="52"/>
    </location>
</feature>
<organism evidence="3 4">
    <name type="scientific">Durusdinium trenchii</name>
    <dbReference type="NCBI Taxonomy" id="1381693"/>
    <lineage>
        <taxon>Eukaryota</taxon>
        <taxon>Sar</taxon>
        <taxon>Alveolata</taxon>
        <taxon>Dinophyceae</taxon>
        <taxon>Suessiales</taxon>
        <taxon>Symbiodiniaceae</taxon>
        <taxon>Durusdinium</taxon>
    </lineage>
</organism>
<evidence type="ECO:0000256" key="2">
    <source>
        <dbReference type="SAM" id="MobiDB-lite"/>
    </source>
</evidence>
<dbReference type="SUPFAM" id="SSF48452">
    <property type="entry name" value="TPR-like"/>
    <property type="match status" value="1"/>
</dbReference>
<dbReference type="Proteomes" id="UP001642484">
    <property type="component" value="Unassembled WGS sequence"/>
</dbReference>
<comment type="caution">
    <text evidence="3">The sequence shown here is derived from an EMBL/GenBank/DDBJ whole genome shotgun (WGS) entry which is preliminary data.</text>
</comment>
<evidence type="ECO:0000313" key="4">
    <source>
        <dbReference type="Proteomes" id="UP001642484"/>
    </source>
</evidence>
<name>A0ABP0LVI5_9DINO</name>
<accession>A0ABP0LVI5</accession>
<reference evidence="3 4" key="1">
    <citation type="submission" date="2024-02" db="EMBL/GenBank/DDBJ databases">
        <authorList>
            <person name="Chen Y."/>
            <person name="Shah S."/>
            <person name="Dougan E. K."/>
            <person name="Thang M."/>
            <person name="Chan C."/>
        </authorList>
    </citation>
    <scope>NUCLEOTIDE SEQUENCE [LARGE SCALE GENOMIC DNA]</scope>
</reference>
<evidence type="ECO:0000313" key="3">
    <source>
        <dbReference type="EMBL" id="CAK9042397.1"/>
    </source>
</evidence>
<dbReference type="PROSITE" id="PS50005">
    <property type="entry name" value="TPR"/>
    <property type="match status" value="1"/>
</dbReference>
<dbReference type="Gene3D" id="3.50.50.60">
    <property type="entry name" value="FAD/NAD(P)-binding domain"/>
    <property type="match status" value="2"/>
</dbReference>
<gene>
    <name evidence="3" type="ORF">CCMP2556_LOCUS22577</name>
</gene>
<keyword evidence="1" id="KW-0802">TPR repeat</keyword>
<dbReference type="PRINTS" id="PR00420">
    <property type="entry name" value="RNGMNOXGNASE"/>
</dbReference>
<proteinExistence type="predicted"/>
<evidence type="ECO:0000256" key="1">
    <source>
        <dbReference type="PROSITE-ProRule" id="PRU00339"/>
    </source>
</evidence>
<dbReference type="InterPro" id="IPR019734">
    <property type="entry name" value="TPR_rpt"/>
</dbReference>
<feature type="region of interest" description="Disordered" evidence="2">
    <location>
        <begin position="598"/>
        <end position="623"/>
    </location>
</feature>
<dbReference type="EMBL" id="CAXAMN010014058">
    <property type="protein sequence ID" value="CAK9042397.1"/>
    <property type="molecule type" value="Genomic_DNA"/>
</dbReference>
<dbReference type="SMART" id="SM00028">
    <property type="entry name" value="TPR"/>
    <property type="match status" value="1"/>
</dbReference>
<sequence length="623" mass="70539">MLRVTTQEPSETDEASNNALALTRRGEVKRLQGDHAGALRDLHDALKLEPNHAVEAVALKMLQVLPLETRWLNFTKPGSLDVWQACPMIELKRWAIIGAGPVGLALVSALAESFANSGYSTDEYSIHLYESRWIQRRQGESKWKRREGFPARGQVVTLQDSVVNLFSERVRLCFEGERVWSSSRNVPISEIEDKLLANIQDENFGGSHYVAIHRYRTHSELQTHASWIEGLDADIVVGADGGASMTRRAFKGAFVSPQASGANVEEERIRLGEADSQLVGQDYALGIALREDRQPPQRQALNVIFTLAQNMYLRNSKGGSQGFLNIRLTKEEYDEIFRATNKQGCAFGSPIDLVGSDDYVTDEVVPTRARTQVRNLPWLRRRIDEGLKLFNMRPQNQDIITGFLLAPAYVQCFYHALPQATHRKVLLLAGDAAISHHFWPGRGLNTGLKSAFALVKMFSMPLVAQGVKQYNTFMERLREREMQGRSAPMMRKDMQLHWQDTLLPREPTFFQRLMGQGGSVERAQQFANMAQRDYETNLANFVDNCKKWRTFLEGQSGWPHDEVTDDELNILTTASRRPRPLELQLMLSSAFTSYEEGRQPAAGWPTSLQRGREVDPGEDTYWN</sequence>
<protein>
    <submittedName>
        <fullName evidence="3">Uncharacterized protein</fullName>
    </submittedName>
</protein>
<keyword evidence="4" id="KW-1185">Reference proteome</keyword>